<dbReference type="Proteomes" id="UP000095283">
    <property type="component" value="Unplaced"/>
</dbReference>
<name>A0A1I7WCH7_HETBA</name>
<evidence type="ECO:0000313" key="1">
    <source>
        <dbReference type="Proteomes" id="UP000095283"/>
    </source>
</evidence>
<dbReference type="AlphaFoldDB" id="A0A1I7WCH7"/>
<protein>
    <submittedName>
        <fullName evidence="2">Uncharacterized protein</fullName>
    </submittedName>
</protein>
<keyword evidence="1" id="KW-1185">Reference proteome</keyword>
<dbReference type="WBParaSite" id="Hba_02419">
    <property type="protein sequence ID" value="Hba_02419"/>
    <property type="gene ID" value="Hba_02419"/>
</dbReference>
<sequence length="57" mass="7398">MRKYIYIYYIYIYNYLNPLQWIIWRNSFFFINISHILDFMLIMDFDMFFLCEYVIII</sequence>
<evidence type="ECO:0000313" key="2">
    <source>
        <dbReference type="WBParaSite" id="Hba_02419"/>
    </source>
</evidence>
<accession>A0A1I7WCH7</accession>
<proteinExistence type="predicted"/>
<organism evidence="1 2">
    <name type="scientific">Heterorhabditis bacteriophora</name>
    <name type="common">Entomopathogenic nematode worm</name>
    <dbReference type="NCBI Taxonomy" id="37862"/>
    <lineage>
        <taxon>Eukaryota</taxon>
        <taxon>Metazoa</taxon>
        <taxon>Ecdysozoa</taxon>
        <taxon>Nematoda</taxon>
        <taxon>Chromadorea</taxon>
        <taxon>Rhabditida</taxon>
        <taxon>Rhabditina</taxon>
        <taxon>Rhabditomorpha</taxon>
        <taxon>Strongyloidea</taxon>
        <taxon>Heterorhabditidae</taxon>
        <taxon>Heterorhabditis</taxon>
    </lineage>
</organism>
<reference evidence="2" key="1">
    <citation type="submission" date="2016-11" db="UniProtKB">
        <authorList>
            <consortium name="WormBaseParasite"/>
        </authorList>
    </citation>
    <scope>IDENTIFICATION</scope>
</reference>